<dbReference type="SMART" id="SM00648">
    <property type="entry name" value="SWAP"/>
    <property type="match status" value="2"/>
</dbReference>
<dbReference type="SUPFAM" id="SSF109905">
    <property type="entry name" value="Surp module (SWAP domain)"/>
    <property type="match status" value="2"/>
</dbReference>
<proteinExistence type="evidence at transcript level"/>
<feature type="region of interest" description="Disordered" evidence="2">
    <location>
        <begin position="204"/>
        <end position="223"/>
    </location>
</feature>
<dbReference type="InterPro" id="IPR000061">
    <property type="entry name" value="Surp"/>
</dbReference>
<protein>
    <submittedName>
        <fullName evidence="4">Protein suppressor of white apricot</fullName>
    </submittedName>
</protein>
<feature type="region of interest" description="Disordered" evidence="2">
    <location>
        <begin position="651"/>
        <end position="896"/>
    </location>
</feature>
<feature type="compositionally biased region" description="Basic and acidic residues" evidence="2">
    <location>
        <begin position="787"/>
        <end position="807"/>
    </location>
</feature>
<dbReference type="PANTHER" id="PTHR13161">
    <property type="entry name" value="SPLICING FACTOR SUPPRESSOR OF WHITE APRICOT"/>
    <property type="match status" value="1"/>
</dbReference>
<name>W8BZ70_CERCA</name>
<dbReference type="OrthoDB" id="5836667at2759"/>
<dbReference type="InterPro" id="IPR035967">
    <property type="entry name" value="SWAP/Surp_sf"/>
</dbReference>
<evidence type="ECO:0000313" key="4">
    <source>
        <dbReference type="EMBL" id="JAB94519.1"/>
    </source>
</evidence>
<sequence length="896" mass="99978">MPHGPNREELNSSPNGEEAEQAFSPPKGFEVPITIQVPETMKQHAIIEKTARFIASQGMQMEILLKAKQSNNIQFDFLAINGVLNPYYKYLLNAIKNGNYPAESPSAKESAAESAASCSKDGITGVHSPVPAKPVITVPTIKYKPSANCAYTQLISKIKGVPLPAVIDGELANMPSSSNSPISTTPTGSNFTPVLLQYNGSTYVSAEPDEGTNSNSNSHSHGPVKTEVELLKNSSVLALAQDYASETESEAEEEQPKTPPAPKIEPKLNIPVPTETLKNIIDKTATYVVKNGRQFEETLRSKSVDRFTFLLYDNEFYPYYLYKVTGDPDAASKEQKQRKAAAVAAALMSKKGLQPAEKAISPVCFSIKPKDEPATAILQPALPCEPSDDDEESTAKPTAPTQSRAVPEHVQKAIQMVESQLMARNAQIVANVGNRGTSNTVLAGTTLHGTHTTSNHHSHQPTGSRFDVDYNSQTTKQQLKSSKAEMERNALFEQQQQHRQKELRKAEEKVKDKLAKIAREKLGGPISKEKQLQLERKRKAMAFLNQIKGVPGSNSGKNSPNDTDKANANASDSEESVHSIPITSYGPEDDGKSDEEAKLCTIDVPKTHIAGATHNKTFTEKIKPKVAATVTVSDDDDVQLVGEIKPLSRPTIYKQRTERKRQLRSRARDSSPDEIATTSTKDDRKKKKHSRAPSRSTVDEDGDSDSSADSTSATSTTSTATVSESTYLSDESMEADGATGRTSSRIHRKHKSSAKIAKKSKTRKSSKSRKSASRSAHKKKSKKRARSHDSRSRAEALYQDYKESERRRERRHNSKHTHEREAEYEHEYRQSNRKSRNQRSASVEARRKRDFEWEREREREYREHRSQRETKQREYERDRDRSKTPTRYEKRKKHER</sequence>
<dbReference type="GO" id="GO:0003723">
    <property type="term" value="F:RNA binding"/>
    <property type="evidence" value="ECO:0007669"/>
    <property type="project" value="InterPro"/>
</dbReference>
<feature type="region of interest" description="Disordered" evidence="2">
    <location>
        <begin position="1"/>
        <end position="25"/>
    </location>
</feature>
<feature type="compositionally biased region" description="Low complexity" evidence="2">
    <location>
        <begin position="707"/>
        <end position="726"/>
    </location>
</feature>
<feature type="domain" description="SURP motif" evidence="3">
    <location>
        <begin position="46"/>
        <end position="88"/>
    </location>
</feature>
<feature type="compositionally biased region" description="Polar residues" evidence="2">
    <location>
        <begin position="552"/>
        <end position="571"/>
    </location>
</feature>
<evidence type="ECO:0000256" key="1">
    <source>
        <dbReference type="SAM" id="Coils"/>
    </source>
</evidence>
<gene>
    <name evidence="4" type="primary">SUWA</name>
</gene>
<dbReference type="AlphaFoldDB" id="W8BZ70"/>
<dbReference type="PANTHER" id="PTHR13161:SF15">
    <property type="entry name" value="SPLICING FACTOR, SUPPRESSOR OF WHITE-APRICOT HOMOLOG"/>
    <property type="match status" value="1"/>
</dbReference>
<reference evidence="4" key="1">
    <citation type="submission" date="2013-07" db="EMBL/GenBank/DDBJ databases">
        <authorList>
            <person name="Geib S."/>
        </authorList>
    </citation>
    <scope>NUCLEOTIDE SEQUENCE</scope>
</reference>
<organism evidence="4">
    <name type="scientific">Ceratitis capitata</name>
    <name type="common">Mediterranean fruit fly</name>
    <name type="synonym">Tephritis capitata</name>
    <dbReference type="NCBI Taxonomy" id="7213"/>
    <lineage>
        <taxon>Eukaryota</taxon>
        <taxon>Metazoa</taxon>
        <taxon>Ecdysozoa</taxon>
        <taxon>Arthropoda</taxon>
        <taxon>Hexapoda</taxon>
        <taxon>Insecta</taxon>
        <taxon>Pterygota</taxon>
        <taxon>Neoptera</taxon>
        <taxon>Endopterygota</taxon>
        <taxon>Diptera</taxon>
        <taxon>Brachycera</taxon>
        <taxon>Muscomorpha</taxon>
        <taxon>Tephritoidea</taxon>
        <taxon>Tephritidae</taxon>
        <taxon>Ceratitis</taxon>
        <taxon>Ceratitis</taxon>
    </lineage>
</organism>
<evidence type="ECO:0000259" key="3">
    <source>
        <dbReference type="PROSITE" id="PS50128"/>
    </source>
</evidence>
<feature type="compositionally biased region" description="Basic and acidic residues" evidence="2">
    <location>
        <begin position="844"/>
        <end position="888"/>
    </location>
</feature>
<feature type="compositionally biased region" description="Basic residues" evidence="2">
    <location>
        <begin position="744"/>
        <end position="786"/>
    </location>
</feature>
<dbReference type="Pfam" id="PF01805">
    <property type="entry name" value="Surp"/>
    <property type="match status" value="2"/>
</dbReference>
<dbReference type="InterPro" id="IPR040397">
    <property type="entry name" value="SWAP"/>
</dbReference>
<evidence type="ECO:0000256" key="2">
    <source>
        <dbReference type="SAM" id="MobiDB-lite"/>
    </source>
</evidence>
<dbReference type="Gene3D" id="1.10.10.790">
    <property type="entry name" value="Surp module"/>
    <property type="match status" value="2"/>
</dbReference>
<keyword evidence="1" id="KW-0175">Coiled coil</keyword>
<feature type="region of interest" description="Disordered" evidence="2">
    <location>
        <begin position="242"/>
        <end position="268"/>
    </location>
</feature>
<dbReference type="EMBL" id="GAMC01012035">
    <property type="protein sequence ID" value="JAB94520.1"/>
    <property type="molecule type" value="mRNA"/>
</dbReference>
<feature type="coiled-coil region" evidence="1">
    <location>
        <begin position="476"/>
        <end position="520"/>
    </location>
</feature>
<feature type="compositionally biased region" description="Basic and acidic residues" evidence="2">
    <location>
        <begin position="1"/>
        <end position="10"/>
    </location>
</feature>
<feature type="compositionally biased region" description="Basic and acidic residues" evidence="2">
    <location>
        <begin position="816"/>
        <end position="830"/>
    </location>
</feature>
<feature type="region of interest" description="Disordered" evidence="2">
    <location>
        <begin position="380"/>
        <end position="407"/>
    </location>
</feature>
<reference evidence="4" key="2">
    <citation type="journal article" date="2014" name="BMC Genomics">
        <title>A genomic perspective to assessing quality of mass-reared SIT flies used in Mediterranean fruit fly (Ceratitis capitata) eradication in California.</title>
        <authorList>
            <person name="Calla B."/>
            <person name="Hall B."/>
            <person name="Hou S."/>
            <person name="Geib S.M."/>
        </authorList>
    </citation>
    <scope>NUCLEOTIDE SEQUENCE</scope>
</reference>
<accession>W8BZ70</accession>
<feature type="compositionally biased region" description="Polar residues" evidence="2">
    <location>
        <begin position="395"/>
        <end position="404"/>
    </location>
</feature>
<feature type="domain" description="SURP motif" evidence="3">
    <location>
        <begin position="280"/>
        <end position="320"/>
    </location>
</feature>
<dbReference type="EMBL" id="GAMC01012036">
    <property type="protein sequence ID" value="JAB94519.1"/>
    <property type="molecule type" value="mRNA"/>
</dbReference>
<dbReference type="GO" id="GO:0000395">
    <property type="term" value="P:mRNA 5'-splice site recognition"/>
    <property type="evidence" value="ECO:0007669"/>
    <property type="project" value="TreeGrafter"/>
</dbReference>
<dbReference type="PROSITE" id="PS50128">
    <property type="entry name" value="SURP"/>
    <property type="match status" value="2"/>
</dbReference>
<feature type="region of interest" description="Disordered" evidence="2">
    <location>
        <begin position="546"/>
        <end position="595"/>
    </location>
</feature>